<dbReference type="AlphaFoldDB" id="A0A645J0J1"/>
<reference evidence="1" key="1">
    <citation type="submission" date="2019-08" db="EMBL/GenBank/DDBJ databases">
        <authorList>
            <person name="Kucharzyk K."/>
            <person name="Murdoch R.W."/>
            <person name="Higgins S."/>
            <person name="Loffler F."/>
        </authorList>
    </citation>
    <scope>NUCLEOTIDE SEQUENCE</scope>
</reference>
<evidence type="ECO:0000313" key="1">
    <source>
        <dbReference type="EMBL" id="MPN57101.1"/>
    </source>
</evidence>
<protein>
    <submittedName>
        <fullName evidence="1">Uncharacterized protein</fullName>
    </submittedName>
</protein>
<proteinExistence type="predicted"/>
<accession>A0A645J0J1</accession>
<name>A0A645J0J1_9ZZZZ</name>
<sequence>MEHVVITPNCRPHIHCILEGLKDMLPSHRKIIQFVVDARAGTVRVKGIKQHHIILRHTIHDRVGILLCSD</sequence>
<gene>
    <name evidence="1" type="ORF">SDC9_204795</name>
</gene>
<dbReference type="EMBL" id="VSSQ01128237">
    <property type="protein sequence ID" value="MPN57101.1"/>
    <property type="molecule type" value="Genomic_DNA"/>
</dbReference>
<organism evidence="1">
    <name type="scientific">bioreactor metagenome</name>
    <dbReference type="NCBI Taxonomy" id="1076179"/>
    <lineage>
        <taxon>unclassified sequences</taxon>
        <taxon>metagenomes</taxon>
        <taxon>ecological metagenomes</taxon>
    </lineage>
</organism>
<comment type="caution">
    <text evidence="1">The sequence shown here is derived from an EMBL/GenBank/DDBJ whole genome shotgun (WGS) entry which is preliminary data.</text>
</comment>